<evidence type="ECO:0000256" key="3">
    <source>
        <dbReference type="ARBA" id="ARBA00022448"/>
    </source>
</evidence>
<protein>
    <recommendedName>
        <fullName evidence="7">Flagellar assembly protein FliH</fullName>
    </recommendedName>
</protein>
<dbReference type="PANTHER" id="PTHR34982">
    <property type="entry name" value="YOP PROTEINS TRANSLOCATION PROTEIN L"/>
    <property type="match status" value="1"/>
</dbReference>
<evidence type="ECO:0000256" key="5">
    <source>
        <dbReference type="ARBA" id="ARBA00022927"/>
    </source>
</evidence>
<organism evidence="10 11">
    <name type="scientific">Oceanobacillus longus</name>
    <dbReference type="NCBI Taxonomy" id="930120"/>
    <lineage>
        <taxon>Bacteria</taxon>
        <taxon>Bacillati</taxon>
        <taxon>Bacillota</taxon>
        <taxon>Bacilli</taxon>
        <taxon>Bacillales</taxon>
        <taxon>Bacillaceae</taxon>
        <taxon>Oceanobacillus</taxon>
    </lineage>
</organism>
<keyword evidence="5" id="KW-0653">Protein transport</keyword>
<dbReference type="PANTHER" id="PTHR34982:SF1">
    <property type="entry name" value="FLAGELLAR ASSEMBLY PROTEIN FLIH"/>
    <property type="match status" value="1"/>
</dbReference>
<evidence type="ECO:0000313" key="10">
    <source>
        <dbReference type="EMBL" id="MFC4023152.1"/>
    </source>
</evidence>
<name>A0ABV8GTI5_9BACI</name>
<dbReference type="NCBIfam" id="TIGR03825">
    <property type="entry name" value="FliH_bacil"/>
    <property type="match status" value="1"/>
</dbReference>
<sequence>MSESENNKYPNQKLIKIKPIELPRKDPEYEPIELEKNREVIQQRIESMKQELLELAQKKQQLIDQTNQMILQEKENWQEEKEQLIRDAKQEGYAAGFDKGKIDGHSEYRDKLQQANLIIDATTNDYHATIEKSDEAILQLAVSIAAKILNHQISATSSSFMEIVKRAIKEIKDQSVVTINLHPTNFDFVMQHKEELRRSLEKDTKLSIYIDERLAENACLIEHPFGQIDASVDTQLIKIQEALQDYLMEKKS</sequence>
<dbReference type="Proteomes" id="UP001595772">
    <property type="component" value="Unassembled WGS sequence"/>
</dbReference>
<keyword evidence="8" id="KW-0175">Coiled coil</keyword>
<dbReference type="EMBL" id="JBHSAO010000001">
    <property type="protein sequence ID" value="MFC4023152.1"/>
    <property type="molecule type" value="Genomic_DNA"/>
</dbReference>
<dbReference type="InterPro" id="IPR018035">
    <property type="entry name" value="Flagellar_FliH/T3SS_HrpE"/>
</dbReference>
<proteinExistence type="inferred from homology"/>
<keyword evidence="6" id="KW-1006">Bacterial flagellum protein export</keyword>
<dbReference type="InterPro" id="IPR022524">
    <property type="entry name" value="FliH_Bacilli"/>
</dbReference>
<evidence type="ECO:0000256" key="6">
    <source>
        <dbReference type="ARBA" id="ARBA00023225"/>
    </source>
</evidence>
<feature type="coiled-coil region" evidence="8">
    <location>
        <begin position="38"/>
        <end position="91"/>
    </location>
</feature>
<evidence type="ECO:0000256" key="8">
    <source>
        <dbReference type="SAM" id="Coils"/>
    </source>
</evidence>
<comment type="caution">
    <text evidence="10">The sequence shown here is derived from an EMBL/GenBank/DDBJ whole genome shotgun (WGS) entry which is preliminary data.</text>
</comment>
<keyword evidence="10" id="KW-0969">Cilium</keyword>
<evidence type="ECO:0000313" key="11">
    <source>
        <dbReference type="Proteomes" id="UP001595772"/>
    </source>
</evidence>
<accession>A0ABV8GTI5</accession>
<feature type="domain" description="Flagellar assembly protein FliH/Type III secretion system HrpE" evidence="9">
    <location>
        <begin position="112"/>
        <end position="237"/>
    </location>
</feature>
<keyword evidence="11" id="KW-1185">Reference proteome</keyword>
<evidence type="ECO:0000256" key="7">
    <source>
        <dbReference type="NCBIfam" id="TIGR03825"/>
    </source>
</evidence>
<evidence type="ECO:0000256" key="2">
    <source>
        <dbReference type="ARBA" id="ARBA00006602"/>
    </source>
</evidence>
<evidence type="ECO:0000259" key="9">
    <source>
        <dbReference type="Pfam" id="PF02108"/>
    </source>
</evidence>
<keyword evidence="4" id="KW-1005">Bacterial flagellum biogenesis</keyword>
<comment type="similarity">
    <text evidence="2">Belongs to the FliH family.</text>
</comment>
<keyword evidence="3" id="KW-0813">Transport</keyword>
<dbReference type="InterPro" id="IPR051472">
    <property type="entry name" value="T3SS_Stator/FliH"/>
</dbReference>
<evidence type="ECO:0000256" key="4">
    <source>
        <dbReference type="ARBA" id="ARBA00022795"/>
    </source>
</evidence>
<dbReference type="Pfam" id="PF02108">
    <property type="entry name" value="FliH"/>
    <property type="match status" value="1"/>
</dbReference>
<keyword evidence="10" id="KW-0966">Cell projection</keyword>
<gene>
    <name evidence="10" type="primary">fliH</name>
    <name evidence="10" type="ORF">ACFOUV_04880</name>
</gene>
<comment type="function">
    <text evidence="1">Needed for flagellar regrowth and assembly.</text>
</comment>
<keyword evidence="10" id="KW-0282">Flagellum</keyword>
<reference evidence="11" key="1">
    <citation type="journal article" date="2019" name="Int. J. Syst. Evol. Microbiol.">
        <title>The Global Catalogue of Microorganisms (GCM) 10K type strain sequencing project: providing services to taxonomists for standard genome sequencing and annotation.</title>
        <authorList>
            <consortium name="The Broad Institute Genomics Platform"/>
            <consortium name="The Broad Institute Genome Sequencing Center for Infectious Disease"/>
            <person name="Wu L."/>
            <person name="Ma J."/>
        </authorList>
    </citation>
    <scope>NUCLEOTIDE SEQUENCE [LARGE SCALE GENOMIC DNA]</scope>
    <source>
        <strain evidence="11">IBRC-M 10703</strain>
    </source>
</reference>
<evidence type="ECO:0000256" key="1">
    <source>
        <dbReference type="ARBA" id="ARBA00003041"/>
    </source>
</evidence>
<dbReference type="RefSeq" id="WP_379495630.1">
    <property type="nucleotide sequence ID" value="NZ_JBHSAO010000001.1"/>
</dbReference>